<evidence type="ECO:0000256" key="1">
    <source>
        <dbReference type="SAM" id="MobiDB-lite"/>
    </source>
</evidence>
<dbReference type="EMBL" id="JTLZ01000004">
    <property type="protein sequence ID" value="KHO26991.1"/>
    <property type="molecule type" value="Genomic_DNA"/>
</dbReference>
<dbReference type="Proteomes" id="UP000031004">
    <property type="component" value="Unassembled WGS sequence"/>
</dbReference>
<name>A0ABR4YXN5_9MYCO</name>
<comment type="caution">
    <text evidence="2">The sequence shown here is derived from an EMBL/GenBank/DDBJ whole genome shotgun (WGS) entry which is preliminary data.</text>
</comment>
<reference evidence="2 3" key="1">
    <citation type="submission" date="2014-11" db="EMBL/GenBank/DDBJ databases">
        <title>Mycobacterium setense Manresensis Genome.</title>
        <authorList>
            <person name="Rech G."/>
            <person name="Sumoy L."/>
        </authorList>
    </citation>
    <scope>NUCLEOTIDE SEQUENCE [LARGE SCALE GENOMIC DNA]</scope>
    <source>
        <strain evidence="2 3">Manresensis</strain>
    </source>
</reference>
<accession>A0ABR4YXN5</accession>
<protein>
    <submittedName>
        <fullName evidence="2">Uncharacterized protein</fullName>
    </submittedName>
</protein>
<feature type="compositionally biased region" description="Basic residues" evidence="1">
    <location>
        <begin position="1"/>
        <end position="10"/>
    </location>
</feature>
<sequence length="63" mass="7059">MDFGRRGRHRGYGDDAGADQGDASRHIGPQSESQLVLLLFYEMPATADRVNVSEKTLRNIRIL</sequence>
<evidence type="ECO:0000313" key="3">
    <source>
        <dbReference type="Proteomes" id="UP000031004"/>
    </source>
</evidence>
<proteinExistence type="predicted"/>
<feature type="region of interest" description="Disordered" evidence="1">
    <location>
        <begin position="1"/>
        <end position="27"/>
    </location>
</feature>
<keyword evidence="3" id="KW-1185">Reference proteome</keyword>
<organism evidence="2 3">
    <name type="scientific">Mycolicibacterium setense</name>
    <dbReference type="NCBI Taxonomy" id="431269"/>
    <lineage>
        <taxon>Bacteria</taxon>
        <taxon>Bacillati</taxon>
        <taxon>Actinomycetota</taxon>
        <taxon>Actinomycetes</taxon>
        <taxon>Mycobacteriales</taxon>
        <taxon>Mycobacteriaceae</taxon>
        <taxon>Mycolicibacterium</taxon>
    </lineage>
</organism>
<gene>
    <name evidence="2" type="ORF">QQ44_05460</name>
</gene>
<evidence type="ECO:0000313" key="2">
    <source>
        <dbReference type="EMBL" id="KHO26991.1"/>
    </source>
</evidence>